<dbReference type="EMBL" id="GBRH01204843">
    <property type="protein sequence ID" value="JAD93052.1"/>
    <property type="molecule type" value="Transcribed_RNA"/>
</dbReference>
<name>A0A0A9EAN7_ARUDO</name>
<organism evidence="1">
    <name type="scientific">Arundo donax</name>
    <name type="common">Giant reed</name>
    <name type="synonym">Donax arundinaceus</name>
    <dbReference type="NCBI Taxonomy" id="35708"/>
    <lineage>
        <taxon>Eukaryota</taxon>
        <taxon>Viridiplantae</taxon>
        <taxon>Streptophyta</taxon>
        <taxon>Embryophyta</taxon>
        <taxon>Tracheophyta</taxon>
        <taxon>Spermatophyta</taxon>
        <taxon>Magnoliopsida</taxon>
        <taxon>Liliopsida</taxon>
        <taxon>Poales</taxon>
        <taxon>Poaceae</taxon>
        <taxon>PACMAD clade</taxon>
        <taxon>Arundinoideae</taxon>
        <taxon>Arundineae</taxon>
        <taxon>Arundo</taxon>
    </lineage>
</organism>
<reference evidence="1" key="1">
    <citation type="submission" date="2014-09" db="EMBL/GenBank/DDBJ databases">
        <authorList>
            <person name="Magalhaes I.L.F."/>
            <person name="Oliveira U."/>
            <person name="Santos F.R."/>
            <person name="Vidigal T.H.D.A."/>
            <person name="Brescovit A.D."/>
            <person name="Santos A.J."/>
        </authorList>
    </citation>
    <scope>NUCLEOTIDE SEQUENCE</scope>
    <source>
        <tissue evidence="1">Shoot tissue taken approximately 20 cm above the soil surface</tissue>
    </source>
</reference>
<proteinExistence type="predicted"/>
<sequence>MPYSHRFHCVNMSRCKYLVSSIKYYKNFGHEVIFTFLLVSK</sequence>
<accession>A0A0A9EAN7</accession>
<evidence type="ECO:0000313" key="1">
    <source>
        <dbReference type="EMBL" id="JAD93052.1"/>
    </source>
</evidence>
<dbReference type="AlphaFoldDB" id="A0A0A9EAN7"/>
<reference evidence="1" key="2">
    <citation type="journal article" date="2015" name="Data Brief">
        <title>Shoot transcriptome of the giant reed, Arundo donax.</title>
        <authorList>
            <person name="Barrero R.A."/>
            <person name="Guerrero F.D."/>
            <person name="Moolhuijzen P."/>
            <person name="Goolsby J.A."/>
            <person name="Tidwell J."/>
            <person name="Bellgard S.E."/>
            <person name="Bellgard M.I."/>
        </authorList>
    </citation>
    <scope>NUCLEOTIDE SEQUENCE</scope>
    <source>
        <tissue evidence="1">Shoot tissue taken approximately 20 cm above the soil surface</tissue>
    </source>
</reference>
<protein>
    <submittedName>
        <fullName evidence="1">Uncharacterized protein</fullName>
    </submittedName>
</protein>